<sequence>MGALKIWSIVVILYQTIISVLISWWTLDCSFTPDSSELHEVTLMKLLYLYDPEACGRIYFYNISINHDYEFYSTVIWPIRNEVASSFRRKIRLWLSIHVVWLLLGIVNVTHGQRSCGFYAVLLPFTLTGVTSLMVDLIFMSIFLSDIEVTRTEIAILQYIAEPGSFYWINKPFPWNYALGRDEDTSWISLLFAYISCRGIVQWFINFWLVKDNYIAGIAAYHRIQKEKSSAMTKV</sequence>
<gene>
    <name evidence="3" type="primary">LOC135193515</name>
</gene>
<evidence type="ECO:0000256" key="1">
    <source>
        <dbReference type="SAM" id="Phobius"/>
    </source>
</evidence>
<organism evidence="2 3">
    <name type="scientific">Vanessa tameamea</name>
    <name type="common">Kamehameha butterfly</name>
    <dbReference type="NCBI Taxonomy" id="334116"/>
    <lineage>
        <taxon>Eukaryota</taxon>
        <taxon>Metazoa</taxon>
        <taxon>Ecdysozoa</taxon>
        <taxon>Arthropoda</taxon>
        <taxon>Hexapoda</taxon>
        <taxon>Insecta</taxon>
        <taxon>Pterygota</taxon>
        <taxon>Neoptera</taxon>
        <taxon>Endopterygota</taxon>
        <taxon>Lepidoptera</taxon>
        <taxon>Glossata</taxon>
        <taxon>Ditrysia</taxon>
        <taxon>Papilionoidea</taxon>
        <taxon>Nymphalidae</taxon>
        <taxon>Nymphalinae</taxon>
        <taxon>Vanessa</taxon>
    </lineage>
</organism>
<feature type="transmembrane region" description="Helical" evidence="1">
    <location>
        <begin position="117"/>
        <end position="144"/>
    </location>
</feature>
<dbReference type="RefSeq" id="XP_064072386.1">
    <property type="nucleotide sequence ID" value="XM_064216316.1"/>
</dbReference>
<dbReference type="GeneID" id="135193515"/>
<evidence type="ECO:0000313" key="2">
    <source>
        <dbReference type="Proteomes" id="UP001652626"/>
    </source>
</evidence>
<evidence type="ECO:0000313" key="3">
    <source>
        <dbReference type="RefSeq" id="XP_064072386.1"/>
    </source>
</evidence>
<keyword evidence="1" id="KW-1133">Transmembrane helix</keyword>
<feature type="transmembrane region" description="Helical" evidence="1">
    <location>
        <begin position="93"/>
        <end position="111"/>
    </location>
</feature>
<accession>A0ABM4AM56</accession>
<keyword evidence="2" id="KW-1185">Reference proteome</keyword>
<name>A0ABM4AM56_VANTA</name>
<proteinExistence type="predicted"/>
<keyword evidence="1" id="KW-0812">Transmembrane</keyword>
<keyword evidence="1" id="KW-0472">Membrane</keyword>
<feature type="transmembrane region" description="Helical" evidence="1">
    <location>
        <begin position="6"/>
        <end position="27"/>
    </location>
</feature>
<dbReference type="Proteomes" id="UP001652626">
    <property type="component" value="Chromosome 11"/>
</dbReference>
<protein>
    <submittedName>
        <fullName evidence="3">Uncharacterized protein LOC135193515</fullName>
    </submittedName>
</protein>
<reference evidence="3" key="1">
    <citation type="submission" date="2025-08" db="UniProtKB">
        <authorList>
            <consortium name="RefSeq"/>
        </authorList>
    </citation>
    <scope>IDENTIFICATION</scope>
    <source>
        <tissue evidence="3">Whole body</tissue>
    </source>
</reference>